<dbReference type="InterPro" id="IPR009923">
    <property type="entry name" value="Dodecin"/>
</dbReference>
<dbReference type="EMBL" id="BAABFN010000002">
    <property type="protein sequence ID" value="GAA4306918.1"/>
    <property type="molecule type" value="Genomic_DNA"/>
</dbReference>
<evidence type="ECO:0000313" key="2">
    <source>
        <dbReference type="Proteomes" id="UP001501207"/>
    </source>
</evidence>
<accession>A0ABP8FLY8</accession>
<dbReference type="Proteomes" id="UP001501207">
    <property type="component" value="Unassembled WGS sequence"/>
</dbReference>
<dbReference type="PANTHER" id="PTHR39324:SF1">
    <property type="entry name" value="CALCIUM DODECIN"/>
    <property type="match status" value="1"/>
</dbReference>
<name>A0ABP8FLY8_9BACT</name>
<dbReference type="InterPro" id="IPR025543">
    <property type="entry name" value="Dodecin-like"/>
</dbReference>
<evidence type="ECO:0000313" key="1">
    <source>
        <dbReference type="EMBL" id="GAA4306918.1"/>
    </source>
</evidence>
<evidence type="ECO:0008006" key="3">
    <source>
        <dbReference type="Google" id="ProtNLM"/>
    </source>
</evidence>
<comment type="caution">
    <text evidence="1">The sequence shown here is derived from an EMBL/GenBank/DDBJ whole genome shotgun (WGS) entry which is preliminary data.</text>
</comment>
<dbReference type="RefSeq" id="WP_344977348.1">
    <property type="nucleotide sequence ID" value="NZ_BAABFN010000002.1"/>
</dbReference>
<dbReference type="PANTHER" id="PTHR39324">
    <property type="entry name" value="CALCIUM DODECIN"/>
    <property type="match status" value="1"/>
</dbReference>
<reference evidence="2" key="1">
    <citation type="journal article" date="2019" name="Int. J. Syst. Evol. Microbiol.">
        <title>The Global Catalogue of Microorganisms (GCM) 10K type strain sequencing project: providing services to taxonomists for standard genome sequencing and annotation.</title>
        <authorList>
            <consortium name="The Broad Institute Genomics Platform"/>
            <consortium name="The Broad Institute Genome Sequencing Center for Infectious Disease"/>
            <person name="Wu L."/>
            <person name="Ma J."/>
        </authorList>
    </citation>
    <scope>NUCLEOTIDE SEQUENCE [LARGE SCALE GENOMIC DNA]</scope>
    <source>
        <strain evidence="2">JCM 17664</strain>
    </source>
</reference>
<proteinExistence type="predicted"/>
<protein>
    <recommendedName>
        <fullName evidence="3">Dodecin domain-containing protein</fullName>
    </recommendedName>
</protein>
<gene>
    <name evidence="1" type="ORF">GCM10023143_13100</name>
</gene>
<keyword evidence="2" id="KW-1185">Reference proteome</keyword>
<sequence length="69" mass="7556">MAVLKVIELLANSPKSWEDATQNAVKHAAKTVRNIRSVNVKNMSAIVGENGSISEYRLNVKITFEVAEA</sequence>
<dbReference type="SUPFAM" id="SSF89807">
    <property type="entry name" value="Dodecin-like"/>
    <property type="match status" value="1"/>
</dbReference>
<dbReference type="Gene3D" id="3.30.1660.10">
    <property type="entry name" value="Flavin-binding protein dodecin"/>
    <property type="match status" value="1"/>
</dbReference>
<organism evidence="1 2">
    <name type="scientific">Compostibacter hankyongensis</name>
    <dbReference type="NCBI Taxonomy" id="1007089"/>
    <lineage>
        <taxon>Bacteria</taxon>
        <taxon>Pseudomonadati</taxon>
        <taxon>Bacteroidota</taxon>
        <taxon>Chitinophagia</taxon>
        <taxon>Chitinophagales</taxon>
        <taxon>Chitinophagaceae</taxon>
        <taxon>Compostibacter</taxon>
    </lineage>
</organism>
<dbReference type="Pfam" id="PF07311">
    <property type="entry name" value="Dodecin"/>
    <property type="match status" value="1"/>
</dbReference>
<dbReference type="InterPro" id="IPR036694">
    <property type="entry name" value="Dodecin-like_sf"/>
</dbReference>